<evidence type="ECO:0000313" key="2">
    <source>
        <dbReference type="EMBL" id="OAY57060.1"/>
    </source>
</evidence>
<organism evidence="2">
    <name type="scientific">Manihot esculenta</name>
    <name type="common">Cassava</name>
    <name type="synonym">Jatropha manihot</name>
    <dbReference type="NCBI Taxonomy" id="3983"/>
    <lineage>
        <taxon>Eukaryota</taxon>
        <taxon>Viridiplantae</taxon>
        <taxon>Streptophyta</taxon>
        <taxon>Embryophyta</taxon>
        <taxon>Tracheophyta</taxon>
        <taxon>Spermatophyta</taxon>
        <taxon>Magnoliopsida</taxon>
        <taxon>eudicotyledons</taxon>
        <taxon>Gunneridae</taxon>
        <taxon>Pentapetalae</taxon>
        <taxon>rosids</taxon>
        <taxon>fabids</taxon>
        <taxon>Malpighiales</taxon>
        <taxon>Euphorbiaceae</taxon>
        <taxon>Crotonoideae</taxon>
        <taxon>Manihoteae</taxon>
        <taxon>Manihot</taxon>
    </lineage>
</organism>
<proteinExistence type="predicted"/>
<feature type="transmembrane region" description="Helical" evidence="1">
    <location>
        <begin position="12"/>
        <end position="34"/>
    </location>
</feature>
<dbReference type="EMBL" id="CM004388">
    <property type="protein sequence ID" value="OAY57060.1"/>
    <property type="molecule type" value="Genomic_DNA"/>
</dbReference>
<protein>
    <submittedName>
        <fullName evidence="2">Uncharacterized protein</fullName>
    </submittedName>
</protein>
<reference evidence="2" key="1">
    <citation type="submission" date="2016-02" db="EMBL/GenBank/DDBJ databases">
        <title>WGS assembly of Manihot esculenta.</title>
        <authorList>
            <person name="Bredeson J.V."/>
            <person name="Prochnik S.E."/>
            <person name="Lyons J.B."/>
            <person name="Schmutz J."/>
            <person name="Grimwood J."/>
            <person name="Vrebalov J."/>
            <person name="Bart R.S."/>
            <person name="Amuge T."/>
            <person name="Ferguson M.E."/>
            <person name="Green R."/>
            <person name="Putnam N."/>
            <person name="Stites J."/>
            <person name="Rounsley S."/>
            <person name="Rokhsar D.S."/>
        </authorList>
    </citation>
    <scope>NUCLEOTIDE SEQUENCE [LARGE SCALE GENOMIC DNA]</scope>
    <source>
        <tissue evidence="2">Leaf</tissue>
    </source>
</reference>
<accession>A0A2C9WD31</accession>
<name>A0A2C9WD31_MANES</name>
<sequence length="35" mass="4010">MHAYVMCFSMPILFVADLLWVVIVSMVVLSVLLLR</sequence>
<evidence type="ECO:0000256" key="1">
    <source>
        <dbReference type="SAM" id="Phobius"/>
    </source>
</evidence>
<keyword evidence="1" id="KW-1133">Transmembrane helix</keyword>
<keyword evidence="1" id="KW-0472">Membrane</keyword>
<gene>
    <name evidence="2" type="ORF">MANES_02G067300</name>
</gene>
<dbReference type="AlphaFoldDB" id="A0A2C9WD31"/>
<keyword evidence="1" id="KW-0812">Transmembrane</keyword>